<evidence type="ECO:0000256" key="3">
    <source>
        <dbReference type="ARBA" id="ARBA00022840"/>
    </source>
</evidence>
<dbReference type="STRING" id="37003.ENSKMAP00000015442"/>
<evidence type="ECO:0000313" key="8">
    <source>
        <dbReference type="Proteomes" id="UP000264800"/>
    </source>
</evidence>
<name>A0A3Q3FSA2_KRYMA</name>
<evidence type="ECO:0000256" key="1">
    <source>
        <dbReference type="ARBA" id="ARBA00004245"/>
    </source>
</evidence>
<keyword evidence="4" id="KW-0206">Cytoskeleton</keyword>
<dbReference type="PROSITE" id="PS50067">
    <property type="entry name" value="KINESIN_MOTOR_2"/>
    <property type="match status" value="1"/>
</dbReference>
<comment type="similarity">
    <text evidence="5">Belongs to the TRAFAC class myosin-kinesin ATPase superfamily. Kinesin family.</text>
</comment>
<dbReference type="Ensembl" id="ENSKMAT00000015666.1">
    <property type="protein sequence ID" value="ENSKMAP00000015442.1"/>
    <property type="gene ID" value="ENSKMAG00000011554.1"/>
</dbReference>
<dbReference type="GO" id="GO:0007018">
    <property type="term" value="P:microtubule-based movement"/>
    <property type="evidence" value="ECO:0007669"/>
    <property type="project" value="InterPro"/>
</dbReference>
<comment type="caution">
    <text evidence="5">Lacks conserved residue(s) required for the propagation of feature annotation.</text>
</comment>
<proteinExistence type="inferred from homology"/>
<dbReference type="GO" id="GO:0003777">
    <property type="term" value="F:microtubule motor activity"/>
    <property type="evidence" value="ECO:0007669"/>
    <property type="project" value="InterPro"/>
</dbReference>
<keyword evidence="4" id="KW-0963">Cytoplasm</keyword>
<dbReference type="InterPro" id="IPR036961">
    <property type="entry name" value="Kinesin_motor_dom_sf"/>
</dbReference>
<keyword evidence="3" id="KW-0067">ATP-binding</keyword>
<sequence length="130" mass="14813">MKSIKTKIKQKLHNTIQELKGNIRVFCRVRPLVDGGLSNHIQLAASDDKSIMLAKTEESHTGKNIETQKNYHFSFDRVFGHQASQQEIFEEISLLVQSSPDFHPGFQIQTFKSRPGQRYNSEIELSSLGP</sequence>
<dbReference type="GO" id="GO:0005524">
    <property type="term" value="F:ATP binding"/>
    <property type="evidence" value="ECO:0007669"/>
    <property type="project" value="UniProtKB-KW"/>
</dbReference>
<accession>A0A3Q3FSA2</accession>
<dbReference type="InterPro" id="IPR027640">
    <property type="entry name" value="Kinesin-like_fam"/>
</dbReference>
<dbReference type="SUPFAM" id="SSF52540">
    <property type="entry name" value="P-loop containing nucleoside triphosphate hydrolases"/>
    <property type="match status" value="1"/>
</dbReference>
<dbReference type="PANTHER" id="PTHR47972">
    <property type="entry name" value="KINESIN-LIKE PROTEIN KLP-3"/>
    <property type="match status" value="1"/>
</dbReference>
<protein>
    <recommendedName>
        <fullName evidence="6">Kinesin motor domain-containing protein</fullName>
    </recommendedName>
</protein>
<evidence type="ECO:0000313" key="7">
    <source>
        <dbReference type="Ensembl" id="ENSKMAP00000015442.1"/>
    </source>
</evidence>
<evidence type="ECO:0000256" key="2">
    <source>
        <dbReference type="ARBA" id="ARBA00022741"/>
    </source>
</evidence>
<organism evidence="7 8">
    <name type="scientific">Kryptolebias marmoratus</name>
    <name type="common">Mangrove killifish</name>
    <name type="synonym">Rivulus marmoratus</name>
    <dbReference type="NCBI Taxonomy" id="37003"/>
    <lineage>
        <taxon>Eukaryota</taxon>
        <taxon>Metazoa</taxon>
        <taxon>Chordata</taxon>
        <taxon>Craniata</taxon>
        <taxon>Vertebrata</taxon>
        <taxon>Euteleostomi</taxon>
        <taxon>Actinopterygii</taxon>
        <taxon>Neopterygii</taxon>
        <taxon>Teleostei</taxon>
        <taxon>Neoteleostei</taxon>
        <taxon>Acanthomorphata</taxon>
        <taxon>Ovalentaria</taxon>
        <taxon>Atherinomorphae</taxon>
        <taxon>Cyprinodontiformes</taxon>
        <taxon>Rivulidae</taxon>
        <taxon>Kryptolebias</taxon>
    </lineage>
</organism>
<keyword evidence="2" id="KW-0547">Nucleotide-binding</keyword>
<dbReference type="InterPro" id="IPR031852">
    <property type="entry name" value="Vik1/Cik1_MT-bd"/>
</dbReference>
<comment type="subcellular location">
    <subcellularLocation>
        <location evidence="1">Cytoplasm</location>
        <location evidence="1">Cytoskeleton</location>
    </subcellularLocation>
</comment>
<feature type="domain" description="Kinesin motor" evidence="6">
    <location>
        <begin position="22"/>
        <end position="92"/>
    </location>
</feature>
<dbReference type="InterPro" id="IPR027417">
    <property type="entry name" value="P-loop_NTPase"/>
</dbReference>
<evidence type="ECO:0000259" key="6">
    <source>
        <dbReference type="PROSITE" id="PS50067"/>
    </source>
</evidence>
<dbReference type="Gene3D" id="3.40.850.10">
    <property type="entry name" value="Kinesin motor domain"/>
    <property type="match status" value="1"/>
</dbReference>
<dbReference type="AlphaFoldDB" id="A0A3Q3FSA2"/>
<evidence type="ECO:0000256" key="4">
    <source>
        <dbReference type="ARBA" id="ARBA00023212"/>
    </source>
</evidence>
<reference evidence="7" key="2">
    <citation type="submission" date="2025-09" db="UniProtKB">
        <authorList>
            <consortium name="Ensembl"/>
        </authorList>
    </citation>
    <scope>IDENTIFICATION</scope>
</reference>
<reference evidence="7" key="1">
    <citation type="submission" date="2025-08" db="UniProtKB">
        <authorList>
            <consortium name="Ensembl"/>
        </authorList>
    </citation>
    <scope>IDENTIFICATION</scope>
</reference>
<dbReference type="Proteomes" id="UP000264800">
    <property type="component" value="Unplaced"/>
</dbReference>
<dbReference type="GO" id="GO:0008017">
    <property type="term" value="F:microtubule binding"/>
    <property type="evidence" value="ECO:0007669"/>
    <property type="project" value="InterPro"/>
</dbReference>
<dbReference type="GO" id="GO:0005856">
    <property type="term" value="C:cytoskeleton"/>
    <property type="evidence" value="ECO:0007669"/>
    <property type="project" value="UniProtKB-SubCell"/>
</dbReference>
<dbReference type="Pfam" id="PF16796">
    <property type="entry name" value="Microtub_bd"/>
    <property type="match status" value="1"/>
</dbReference>
<dbReference type="InterPro" id="IPR001752">
    <property type="entry name" value="Kinesin_motor_dom"/>
</dbReference>
<evidence type="ECO:0000256" key="5">
    <source>
        <dbReference type="PROSITE-ProRule" id="PRU00283"/>
    </source>
</evidence>
<keyword evidence="8" id="KW-1185">Reference proteome</keyword>